<dbReference type="InterPro" id="IPR006260">
    <property type="entry name" value="TonB/TolA_C"/>
</dbReference>
<dbReference type="SUPFAM" id="SSF74653">
    <property type="entry name" value="TolA/TonB C-terminal domain"/>
    <property type="match status" value="2"/>
</dbReference>
<keyword evidence="13" id="KW-1185">Reference proteome</keyword>
<keyword evidence="5" id="KW-0997">Cell inner membrane</keyword>
<keyword evidence="9" id="KW-0472">Membrane</keyword>
<evidence type="ECO:0000256" key="5">
    <source>
        <dbReference type="ARBA" id="ARBA00022519"/>
    </source>
</evidence>
<dbReference type="Proteomes" id="UP000738431">
    <property type="component" value="Chromosome"/>
</dbReference>
<evidence type="ECO:0000313" key="12">
    <source>
        <dbReference type="EMBL" id="WRQ87030.1"/>
    </source>
</evidence>
<evidence type="ECO:0000256" key="10">
    <source>
        <dbReference type="SAM" id="SignalP"/>
    </source>
</evidence>
<evidence type="ECO:0000256" key="6">
    <source>
        <dbReference type="ARBA" id="ARBA00022692"/>
    </source>
</evidence>
<proteinExistence type="inferred from homology"/>
<accession>A0ABZ1C9N6</accession>
<dbReference type="RefSeq" id="WP_221029555.1">
    <property type="nucleotide sequence ID" value="NZ_CP139781.1"/>
</dbReference>
<keyword evidence="10" id="KW-0732">Signal</keyword>
<protein>
    <submittedName>
        <fullName evidence="12">Energy transducer TonB</fullName>
    </submittedName>
</protein>
<organism evidence="12 13">
    <name type="scientific">Actomonas aquatica</name>
    <dbReference type="NCBI Taxonomy" id="2866162"/>
    <lineage>
        <taxon>Bacteria</taxon>
        <taxon>Pseudomonadati</taxon>
        <taxon>Verrucomicrobiota</taxon>
        <taxon>Opitutia</taxon>
        <taxon>Opitutales</taxon>
        <taxon>Opitutaceae</taxon>
        <taxon>Actomonas</taxon>
    </lineage>
</organism>
<reference evidence="12 13" key="1">
    <citation type="submission" date="2023-12" db="EMBL/GenBank/DDBJ databases">
        <title>Description of an unclassified Opitutus bacterium of Verrucomicrobiota.</title>
        <authorList>
            <person name="Zhang D.-F."/>
        </authorList>
    </citation>
    <scope>NUCLEOTIDE SEQUENCE [LARGE SCALE GENOMIC DNA]</scope>
    <source>
        <strain evidence="12 13">WL0086</strain>
    </source>
</reference>
<evidence type="ECO:0000313" key="13">
    <source>
        <dbReference type="Proteomes" id="UP000738431"/>
    </source>
</evidence>
<evidence type="ECO:0000256" key="1">
    <source>
        <dbReference type="ARBA" id="ARBA00004383"/>
    </source>
</evidence>
<keyword evidence="4" id="KW-1003">Cell membrane</keyword>
<keyword evidence="6" id="KW-0812">Transmembrane</keyword>
<dbReference type="PANTHER" id="PTHR33446:SF2">
    <property type="entry name" value="PROTEIN TONB"/>
    <property type="match status" value="1"/>
</dbReference>
<feature type="domain" description="TonB C-terminal" evidence="11">
    <location>
        <begin position="145"/>
        <end position="238"/>
    </location>
</feature>
<dbReference type="EMBL" id="CP139781">
    <property type="protein sequence ID" value="WRQ87030.1"/>
    <property type="molecule type" value="Genomic_DNA"/>
</dbReference>
<dbReference type="PROSITE" id="PS52015">
    <property type="entry name" value="TONB_CTD"/>
    <property type="match status" value="2"/>
</dbReference>
<feature type="signal peptide" evidence="10">
    <location>
        <begin position="1"/>
        <end position="19"/>
    </location>
</feature>
<name>A0ABZ1C9N6_9BACT</name>
<keyword evidence="8" id="KW-1133">Transmembrane helix</keyword>
<keyword evidence="7" id="KW-0653">Protein transport</keyword>
<evidence type="ECO:0000256" key="2">
    <source>
        <dbReference type="ARBA" id="ARBA00006555"/>
    </source>
</evidence>
<dbReference type="InterPro" id="IPR037682">
    <property type="entry name" value="TonB_C"/>
</dbReference>
<comment type="subcellular location">
    <subcellularLocation>
        <location evidence="1">Cell inner membrane</location>
        <topology evidence="1">Single-pass membrane protein</topology>
        <orientation evidence="1">Periplasmic side</orientation>
    </subcellularLocation>
</comment>
<dbReference type="Gene3D" id="3.30.1150.10">
    <property type="match status" value="2"/>
</dbReference>
<dbReference type="Pfam" id="PF03544">
    <property type="entry name" value="TonB_C"/>
    <property type="match status" value="2"/>
</dbReference>
<dbReference type="InterPro" id="IPR051045">
    <property type="entry name" value="TonB-dependent_transducer"/>
</dbReference>
<feature type="domain" description="TonB C-terminal" evidence="11">
    <location>
        <begin position="22"/>
        <end position="117"/>
    </location>
</feature>
<evidence type="ECO:0000259" key="11">
    <source>
        <dbReference type="PROSITE" id="PS52015"/>
    </source>
</evidence>
<dbReference type="NCBIfam" id="TIGR01352">
    <property type="entry name" value="tonB_Cterm"/>
    <property type="match status" value="1"/>
</dbReference>
<comment type="similarity">
    <text evidence="2">Belongs to the TonB family.</text>
</comment>
<evidence type="ECO:0000256" key="4">
    <source>
        <dbReference type="ARBA" id="ARBA00022475"/>
    </source>
</evidence>
<evidence type="ECO:0000256" key="7">
    <source>
        <dbReference type="ARBA" id="ARBA00022927"/>
    </source>
</evidence>
<sequence>MFWRRLIPLICLLAAPVGAAELEGDQPIEVIPVQPEYPREAKLRRMDGYARAVIEVDEQGQLVDYLIVEASHDYFVEGAINLIKHSIYRPAMVDGRPVPLRAELPIEFTVDGITINSDFQSIVDLYLQGGHARDRQTVFQATLQELDAIPVPIAVAAPSFPSELAQQGIVGKVVIDFFIDQAGKVRMPAIAAKDHEQLGTLALEAVRTWRFEPPLRDGHPVIVRVRQEFMFREGGVVAPSTP</sequence>
<feature type="chain" id="PRO_5045545328" evidence="10">
    <location>
        <begin position="20"/>
        <end position="242"/>
    </location>
</feature>
<keyword evidence="3" id="KW-0813">Transport</keyword>
<evidence type="ECO:0000256" key="9">
    <source>
        <dbReference type="ARBA" id="ARBA00023136"/>
    </source>
</evidence>
<evidence type="ECO:0000256" key="3">
    <source>
        <dbReference type="ARBA" id="ARBA00022448"/>
    </source>
</evidence>
<dbReference type="PANTHER" id="PTHR33446">
    <property type="entry name" value="PROTEIN TONB-RELATED"/>
    <property type="match status" value="1"/>
</dbReference>
<evidence type="ECO:0000256" key="8">
    <source>
        <dbReference type="ARBA" id="ARBA00022989"/>
    </source>
</evidence>
<gene>
    <name evidence="12" type="ORF">K1X11_019625</name>
</gene>